<evidence type="ECO:0000259" key="1">
    <source>
        <dbReference type="Pfam" id="PF23911"/>
    </source>
</evidence>
<gene>
    <name evidence="2" type="ORF">C4N23_00250</name>
</gene>
<evidence type="ECO:0000313" key="3">
    <source>
        <dbReference type="Proteomes" id="UP000250429"/>
    </source>
</evidence>
<dbReference type="Pfam" id="PF23911">
    <property type="entry name" value="DUF7253"/>
    <property type="match status" value="1"/>
</dbReference>
<dbReference type="InterPro" id="IPR055677">
    <property type="entry name" value="DUF7253"/>
</dbReference>
<sequence length="103" mass="11741">MRWSGVIGFADTSEEAPSVYVEHITERRYYGDVVEFGRQMQGSDKINEDVTLSNQLSVLGDPFAQSNLYAMRYATFGGRKWKVESVKVQYPRLILTLGGVWNE</sequence>
<evidence type="ECO:0000313" key="2">
    <source>
        <dbReference type="EMBL" id="RAW63483.1"/>
    </source>
</evidence>
<keyword evidence="3" id="KW-1185">Reference proteome</keyword>
<dbReference type="Proteomes" id="UP000250429">
    <property type="component" value="Unassembled WGS sequence"/>
</dbReference>
<dbReference type="AlphaFoldDB" id="A0A329USG7"/>
<feature type="domain" description="DUF7253" evidence="1">
    <location>
        <begin position="1"/>
        <end position="103"/>
    </location>
</feature>
<name>A0A329USG7_9FIRM</name>
<protein>
    <recommendedName>
        <fullName evidence="1">DUF7253 domain-containing protein</fullName>
    </recommendedName>
</protein>
<comment type="caution">
    <text evidence="2">The sequence shown here is derived from an EMBL/GenBank/DDBJ whole genome shotgun (WGS) entry which is preliminary data.</text>
</comment>
<proteinExistence type="predicted"/>
<dbReference type="EMBL" id="PRLC01000001">
    <property type="protein sequence ID" value="RAW63483.1"/>
    <property type="molecule type" value="Genomic_DNA"/>
</dbReference>
<accession>A0A329USG7</accession>
<organism evidence="2 3">
    <name type="scientific">Faecalibacterium hattorii</name>
    <dbReference type="NCBI Taxonomy" id="2935520"/>
    <lineage>
        <taxon>Bacteria</taxon>
        <taxon>Bacillati</taxon>
        <taxon>Bacillota</taxon>
        <taxon>Clostridia</taxon>
        <taxon>Eubacteriales</taxon>
        <taxon>Oscillospiraceae</taxon>
        <taxon>Faecalibacterium</taxon>
    </lineage>
</organism>
<dbReference type="RefSeq" id="WP_112143201.1">
    <property type="nucleotide sequence ID" value="NZ_PRLC01000001.1"/>
</dbReference>
<reference evidence="2 3" key="1">
    <citation type="submission" date="2018-02" db="EMBL/GenBank/DDBJ databases">
        <title>Complete genome sequencing of Faecalibacterium prausnitzii strains isolated from the human gut.</title>
        <authorList>
            <person name="Fitzgerald B.C."/>
            <person name="Shkoporov A.N."/>
            <person name="Ross P.R."/>
            <person name="Hill C."/>
        </authorList>
    </citation>
    <scope>NUCLEOTIDE SEQUENCE [LARGE SCALE GENOMIC DNA]</scope>
    <source>
        <strain evidence="2 3">APC922/41-1</strain>
    </source>
</reference>